<evidence type="ECO:0000313" key="3">
    <source>
        <dbReference type="Proteomes" id="UP000777002"/>
    </source>
</evidence>
<dbReference type="EMBL" id="JACJKX010000009">
    <property type="protein sequence ID" value="MBM6928822.1"/>
    <property type="molecule type" value="Genomic_DNA"/>
</dbReference>
<reference evidence="2 3" key="1">
    <citation type="journal article" date="2021" name="Sci. Rep.">
        <title>The distribution of antibiotic resistance genes in chicken gut microbiota commensals.</title>
        <authorList>
            <person name="Juricova H."/>
            <person name="Matiasovicova J."/>
            <person name="Kubasova T."/>
            <person name="Cejkova D."/>
            <person name="Rychlik I."/>
        </authorList>
    </citation>
    <scope>NUCLEOTIDE SEQUENCE [LARGE SCALE GENOMIC DNA]</scope>
    <source>
        <strain evidence="2 3">An562</strain>
    </source>
</reference>
<evidence type="ECO:0000313" key="2">
    <source>
        <dbReference type="EMBL" id="MBM6928822.1"/>
    </source>
</evidence>
<evidence type="ECO:0000256" key="1">
    <source>
        <dbReference type="SAM" id="SignalP"/>
    </source>
</evidence>
<organism evidence="2 3">
    <name type="scientific">Parasutterella secunda</name>
    <dbReference type="NCBI Taxonomy" id="626947"/>
    <lineage>
        <taxon>Bacteria</taxon>
        <taxon>Pseudomonadati</taxon>
        <taxon>Pseudomonadota</taxon>
        <taxon>Betaproteobacteria</taxon>
        <taxon>Burkholderiales</taxon>
        <taxon>Sutterellaceae</taxon>
        <taxon>Parasutterella</taxon>
    </lineage>
</organism>
<proteinExistence type="predicted"/>
<dbReference type="Proteomes" id="UP000777002">
    <property type="component" value="Unassembled WGS sequence"/>
</dbReference>
<name>A0ABS2GVR5_9BURK</name>
<feature type="signal peptide" evidence="1">
    <location>
        <begin position="1"/>
        <end position="24"/>
    </location>
</feature>
<comment type="caution">
    <text evidence="2">The sequence shown here is derived from an EMBL/GenBank/DDBJ whole genome shotgun (WGS) entry which is preliminary data.</text>
</comment>
<gene>
    <name evidence="2" type="ORF">H5985_06010</name>
</gene>
<dbReference type="InterPro" id="IPR021675">
    <property type="entry name" value="DUF3261"/>
</dbReference>
<sequence>MKTKIIRSACCAALALSLSGCSLWQGFMSEESPVTAAIPTVVPVISALNQPFNAFQHIHAEIGNDRIEAKSADFDAMVSADRKSMKVALVALGTTVWQIDYDGMVITEERSDHVPQEMQAQYLLRDLAMVYWPKETITRQLKGWTLTEAANARTFFMPGKTSPAIEVTYQNGAAPMSATGTAVLVNHLHRYRLIIESSPVK</sequence>
<accession>A0ABS2GVR5</accession>
<protein>
    <submittedName>
        <fullName evidence="2">DUF3261 domain-containing protein</fullName>
    </submittedName>
</protein>
<keyword evidence="1" id="KW-0732">Signal</keyword>
<dbReference type="RefSeq" id="WP_205050411.1">
    <property type="nucleotide sequence ID" value="NZ_JACJKX010000009.1"/>
</dbReference>
<dbReference type="PROSITE" id="PS51257">
    <property type="entry name" value="PROKAR_LIPOPROTEIN"/>
    <property type="match status" value="1"/>
</dbReference>
<keyword evidence="3" id="KW-1185">Reference proteome</keyword>
<feature type="chain" id="PRO_5045835979" evidence="1">
    <location>
        <begin position="25"/>
        <end position="201"/>
    </location>
</feature>
<dbReference type="Pfam" id="PF11659">
    <property type="entry name" value="DUF3261"/>
    <property type="match status" value="1"/>
</dbReference>